<dbReference type="InterPro" id="IPR013783">
    <property type="entry name" value="Ig-like_fold"/>
</dbReference>
<dbReference type="SUPFAM" id="SSF81296">
    <property type="entry name" value="E set domains"/>
    <property type="match status" value="1"/>
</dbReference>
<protein>
    <recommendedName>
        <fullName evidence="5">AMP-activated protein kinase glycogen-binding domain-containing protein</fullName>
    </recommendedName>
</protein>
<feature type="transmembrane region" description="Helical" evidence="2">
    <location>
        <begin position="635"/>
        <end position="656"/>
    </location>
</feature>
<feature type="compositionally biased region" description="Basic and acidic residues" evidence="1">
    <location>
        <begin position="377"/>
        <end position="389"/>
    </location>
</feature>
<dbReference type="Proteomes" id="UP001310890">
    <property type="component" value="Unassembled WGS sequence"/>
</dbReference>
<dbReference type="Gene3D" id="2.60.40.10">
    <property type="entry name" value="Immunoglobulins"/>
    <property type="match status" value="1"/>
</dbReference>
<feature type="compositionally biased region" description="Acidic residues" evidence="1">
    <location>
        <begin position="413"/>
        <end position="444"/>
    </location>
</feature>
<keyword evidence="2" id="KW-1133">Transmembrane helix</keyword>
<feature type="region of interest" description="Disordered" evidence="1">
    <location>
        <begin position="335"/>
        <end position="457"/>
    </location>
</feature>
<proteinExistence type="predicted"/>
<comment type="caution">
    <text evidence="3">The sequence shown here is derived from an EMBL/GenBank/DDBJ whole genome shotgun (WGS) entry which is preliminary data.</text>
</comment>
<sequence>MWNNKITPPAFSDAKASFEQLSRPTAASSPSTPKPTDNTANTMFPPKKPDIVKTKASIAEVINSTSIPSITGASVPALPTTLKTNQAESLPPDRERSSAPAASPTVTSPSPPVTQANPSTSTPVIAQLPTVAFSPAFLSVRPTGLRLPSWIGPPRPDRVPTPGIATMRQPVTIDFASKGLQPPVYIFTNLSDPQWSAVEMDCEQKDDGENRFHKVFPAEEGEYQYKFRLGPGDWWALDKSKSLVDDGQGNKNNQLVVEPVQSAQRTEVAPVVQPTTQEGQTGPALQPPTQDGQPQAAIPASSETVTERVLPAVAQMSSTAAPTIAAVPTDVKELASTMAPTLPHEDQTSSSQSAQAPVSAAATHADQPETPSAAPPLRHESYFPDEKAAADSGDVPPLWESNDNDTDPKKDEAEDDDNEEDDNDDSDDDDEANDDDSDDDEPEENTSPLLRHETLNTDVEHQAPLMRHESAAIGEHRMHGELYSAPADLDDPFLEKFPTDKNAILDHLHRTATQADADQNYEILSPSSVVVVDELGSPIGSLPSVQEEDDDDDVEPGPTVVALEEAGQRPNEPITPPLTPTEREEVVKVEKLMVERIAERQHEAAADAEVEGKREQVVAEIVQDRGLFGAVIDVALHPFSLLALAGTLLAVALGYWKVRYVASALPA</sequence>
<gene>
    <name evidence="3" type="ORF">LTR62_002906</name>
</gene>
<evidence type="ECO:0000256" key="1">
    <source>
        <dbReference type="SAM" id="MobiDB-lite"/>
    </source>
</evidence>
<evidence type="ECO:0008006" key="5">
    <source>
        <dbReference type="Google" id="ProtNLM"/>
    </source>
</evidence>
<keyword evidence="2" id="KW-0812">Transmembrane</keyword>
<feature type="compositionally biased region" description="Polar residues" evidence="1">
    <location>
        <begin position="63"/>
        <end position="72"/>
    </location>
</feature>
<feature type="compositionally biased region" description="Low complexity" evidence="1">
    <location>
        <begin position="349"/>
        <end position="362"/>
    </location>
</feature>
<reference evidence="3" key="1">
    <citation type="submission" date="2023-08" db="EMBL/GenBank/DDBJ databases">
        <title>Black Yeasts Isolated from many extreme environments.</title>
        <authorList>
            <person name="Coleine C."/>
            <person name="Stajich J.E."/>
            <person name="Selbmann L."/>
        </authorList>
    </citation>
    <scope>NUCLEOTIDE SEQUENCE</scope>
    <source>
        <strain evidence="3">CCFEE 5401</strain>
    </source>
</reference>
<keyword evidence="2" id="KW-0472">Membrane</keyword>
<dbReference type="InterPro" id="IPR014756">
    <property type="entry name" value="Ig_E-set"/>
</dbReference>
<dbReference type="CDD" id="cd02859">
    <property type="entry name" value="E_set_AMPKbeta_like_N"/>
    <property type="match status" value="1"/>
</dbReference>
<name>A0AAN7TQM2_9PEZI</name>
<feature type="compositionally biased region" description="Low complexity" evidence="1">
    <location>
        <begin position="98"/>
        <end position="108"/>
    </location>
</feature>
<feature type="region of interest" description="Disordered" evidence="1">
    <location>
        <begin position="63"/>
        <end position="121"/>
    </location>
</feature>
<evidence type="ECO:0000256" key="2">
    <source>
        <dbReference type="SAM" id="Phobius"/>
    </source>
</evidence>
<evidence type="ECO:0000313" key="4">
    <source>
        <dbReference type="Proteomes" id="UP001310890"/>
    </source>
</evidence>
<feature type="region of interest" description="Disordered" evidence="1">
    <location>
        <begin position="261"/>
        <end position="304"/>
    </location>
</feature>
<evidence type="ECO:0000313" key="3">
    <source>
        <dbReference type="EMBL" id="KAK5118392.1"/>
    </source>
</evidence>
<organism evidence="3 4">
    <name type="scientific">Meristemomyces frigidus</name>
    <dbReference type="NCBI Taxonomy" id="1508187"/>
    <lineage>
        <taxon>Eukaryota</taxon>
        <taxon>Fungi</taxon>
        <taxon>Dikarya</taxon>
        <taxon>Ascomycota</taxon>
        <taxon>Pezizomycotina</taxon>
        <taxon>Dothideomycetes</taxon>
        <taxon>Dothideomycetidae</taxon>
        <taxon>Mycosphaerellales</taxon>
        <taxon>Teratosphaeriaceae</taxon>
        <taxon>Meristemomyces</taxon>
    </lineage>
</organism>
<dbReference type="EMBL" id="JAVRRL010000002">
    <property type="protein sequence ID" value="KAK5118392.1"/>
    <property type="molecule type" value="Genomic_DNA"/>
</dbReference>
<accession>A0AAN7TQM2</accession>
<dbReference type="AlphaFoldDB" id="A0AAN7TQM2"/>
<feature type="region of interest" description="Disordered" evidence="1">
    <location>
        <begin position="1"/>
        <end position="51"/>
    </location>
</feature>
<feature type="compositionally biased region" description="Low complexity" evidence="1">
    <location>
        <begin position="22"/>
        <end position="36"/>
    </location>
</feature>